<accession>G0YQA9</accession>
<name>G0YQA9_9CAUD</name>
<dbReference type="RefSeq" id="YP_007005753.1">
    <property type="nucleotide sequence ID" value="NC_019514.1"/>
</dbReference>
<organism evidence="1 2">
    <name type="scientific">Erwinia phage vB_EamP-S6</name>
    <dbReference type="NCBI Taxonomy" id="1051675"/>
    <lineage>
        <taxon>Viruses</taxon>
        <taxon>Duplodnaviria</taxon>
        <taxon>Heunggongvirae</taxon>
        <taxon>Uroviricota</taxon>
        <taxon>Caudoviricetes</taxon>
        <taxon>Schitoviridae</taxon>
        <taxon>Waedenswilvirus</taxon>
        <taxon>Waedenswilvirus S6</taxon>
    </lineage>
</organism>
<sequence length="89" mass="10510">MSYSGVTVSSIVRLFLPIARDPKYHRIPAGRKRGWICRIGRAKIGMTLMKFNRMNHQDREEYNAWFIHNDYRRYEATHTDDALRVLPSG</sequence>
<dbReference type="EMBL" id="HQ728266">
    <property type="protein sequence ID" value="AEJ81536.1"/>
    <property type="molecule type" value="Genomic_DNA"/>
</dbReference>
<dbReference type="GeneID" id="14013705"/>
<proteinExistence type="predicted"/>
<evidence type="ECO:0000313" key="2">
    <source>
        <dbReference type="Proteomes" id="UP000008893"/>
    </source>
</evidence>
<evidence type="ECO:0000313" key="1">
    <source>
        <dbReference type="EMBL" id="AEJ81536.1"/>
    </source>
</evidence>
<keyword evidence="2" id="KW-1185">Reference proteome</keyword>
<dbReference type="KEGG" id="vg:14013705"/>
<protein>
    <submittedName>
        <fullName evidence="1">Gp017</fullName>
    </submittedName>
</protein>
<reference evidence="1 2" key="1">
    <citation type="journal article" date="2011" name="Appl. Environ. Microbiol.">
        <title>Novel Virulent and Broad-Host-Range Erwinia amylovora Bacteriophages Reveal a High Degree of Mosaicism and a Relationship to Enterobacteriaceae Phages.</title>
        <authorList>
            <person name="Born Y."/>
            <person name="Fieseler L."/>
            <person name="Marazzi J."/>
            <person name="Lurz R."/>
            <person name="Duffy B."/>
            <person name="Loessner M.J."/>
        </authorList>
    </citation>
    <scope>NUCLEOTIDE SEQUENCE [LARGE SCALE GENOMIC DNA]</scope>
</reference>
<dbReference type="Proteomes" id="UP000008893">
    <property type="component" value="Segment"/>
</dbReference>